<gene>
    <name evidence="1" type="ordered locus">TSIB_1399</name>
</gene>
<dbReference type="HOGENOM" id="CLU_535999_0_0_2"/>
<organism evidence="1 2">
    <name type="scientific">Thermococcus sibiricus (strain DSM 12597 / MM 739)</name>
    <dbReference type="NCBI Taxonomy" id="604354"/>
    <lineage>
        <taxon>Archaea</taxon>
        <taxon>Methanobacteriati</taxon>
        <taxon>Methanobacteriota</taxon>
        <taxon>Thermococci</taxon>
        <taxon>Thermococcales</taxon>
        <taxon>Thermococcaceae</taxon>
        <taxon>Thermococcus</taxon>
    </lineage>
</organism>
<reference evidence="1 2" key="1">
    <citation type="journal article" date="2009" name="Appl. Environ. Microbiol.">
        <title>Metabolic versatility and indigenous origin of the archaeon Thermococcus sibiricus, isolated from a siberian oil reservoir, as revealed by genome analysis.</title>
        <authorList>
            <person name="Mardanov A.V."/>
            <person name="Ravin N.V."/>
            <person name="Svetlitchnyi V.A."/>
            <person name="Beletsky A.V."/>
            <person name="Miroshnichenko M.L."/>
            <person name="Bonch-Osmolovskaya E.A."/>
            <person name="Skryabin K.G."/>
        </authorList>
    </citation>
    <scope>NUCLEOTIDE SEQUENCE [LARGE SCALE GENOMIC DNA]</scope>
    <source>
        <strain evidence="2">DSM 12597 / MM 739</strain>
    </source>
</reference>
<name>C6A4A5_THESM</name>
<evidence type="ECO:0000313" key="2">
    <source>
        <dbReference type="Proteomes" id="UP000009079"/>
    </source>
</evidence>
<sequence length="515" mass="60076">MRPEILELLRMEKIREALEPGKRVRGFQMKLQAAKNGDDIEISGFFIGRKPPNAPRDAMYCILSPIPPSELVNLNANDFRTYLVLRITPETTKISGEVKPGSYVVVKGIIDAYPFGTLRMVHVQEIEGRDYSEYWKNYKEFALSRREIVSLFERTIYLRNEMQKALLYSLYGVPYILGVELDTQFGKWGEGFDFTVYKYKEDSGLLALWEALRYFYSNLPWEIRFHSNKKVVLKVDDPLLGLDFRLGSPNNRGMKYYIPRNKKELSKLPKQVESSISNKELIGLLPENKEPDPTDILAKISETPFVLIPEEEKPYFENNKEFMQLIPNLIVTIFINREILKSMNVGKLSPLREEFMEWIEEGRREYPETFGPLSGTPEGLFNIKRRYYLNTRVFGAAARFYGKPTRRIAREVREVNEAILNDWAVVIKDHPELLMKLERDYEKYVTGDVRTQRALNIFRDLSATSVTGEVTREEFINELLRRGFKYKDAEETVEKLLLAGYIYEPVSGKLRSIEW</sequence>
<dbReference type="OrthoDB" id="86250at2157"/>
<dbReference type="eggNOG" id="arCOG05761">
    <property type="taxonomic scope" value="Archaea"/>
</dbReference>
<dbReference type="Proteomes" id="UP000009079">
    <property type="component" value="Chromosome"/>
</dbReference>
<dbReference type="KEGG" id="tsi:TSIB_1399"/>
<dbReference type="EMBL" id="CP001463">
    <property type="protein sequence ID" value="ACS90450.1"/>
    <property type="molecule type" value="Genomic_DNA"/>
</dbReference>
<dbReference type="RefSeq" id="WP_015849668.1">
    <property type="nucleotide sequence ID" value="NC_012883.1"/>
</dbReference>
<protein>
    <submittedName>
        <fullName evidence="1">Uncharacterized protein</fullName>
    </submittedName>
</protein>
<dbReference type="STRING" id="604354.TSIB_1399"/>
<accession>C6A4A5</accession>
<dbReference type="Gene3D" id="1.10.10.10">
    <property type="entry name" value="Winged helix-like DNA-binding domain superfamily/Winged helix DNA-binding domain"/>
    <property type="match status" value="1"/>
</dbReference>
<dbReference type="AlphaFoldDB" id="C6A4A5"/>
<dbReference type="GeneID" id="8096401"/>
<proteinExistence type="predicted"/>
<keyword evidence="2" id="KW-1185">Reference proteome</keyword>
<evidence type="ECO:0000313" key="1">
    <source>
        <dbReference type="EMBL" id="ACS90450.1"/>
    </source>
</evidence>
<dbReference type="InterPro" id="IPR036388">
    <property type="entry name" value="WH-like_DNA-bd_sf"/>
</dbReference>